<sequence>MELKVENIRNVLLAIEKLSFVNDQGVFNYIHIQDLLNCSYLKHFNKNDLIYTLKKLIDANYIVGVLKFSRGGLVSTSYITELTFEGHQFLDTIRSQKVFSMVMDKINDISSSVTLDIVKAIALKILQQKLGL</sequence>
<reference evidence="2" key="1">
    <citation type="submission" date="2016-10" db="EMBL/GenBank/DDBJ databases">
        <authorList>
            <person name="Varghese N."/>
            <person name="Submissions S."/>
        </authorList>
    </citation>
    <scope>NUCLEOTIDE SEQUENCE [LARGE SCALE GENOMIC DNA]</scope>
    <source>
        <strain evidence="2">DSM 1551</strain>
    </source>
</reference>
<accession>A0A1I0BN14</accession>
<dbReference type="Proteomes" id="UP000198558">
    <property type="component" value="Unassembled WGS sequence"/>
</dbReference>
<proteinExistence type="predicted"/>
<name>A0A1I0BN14_9FIRM</name>
<dbReference type="OrthoDB" id="6960201at2"/>
<evidence type="ECO:0000313" key="2">
    <source>
        <dbReference type="Proteomes" id="UP000198558"/>
    </source>
</evidence>
<evidence type="ECO:0000313" key="1">
    <source>
        <dbReference type="EMBL" id="SET08356.1"/>
    </source>
</evidence>
<organism evidence="1 2">
    <name type="scientific">Thomasclavelia cocleata</name>
    <dbReference type="NCBI Taxonomy" id="69824"/>
    <lineage>
        <taxon>Bacteria</taxon>
        <taxon>Bacillati</taxon>
        <taxon>Bacillota</taxon>
        <taxon>Erysipelotrichia</taxon>
        <taxon>Erysipelotrichales</taxon>
        <taxon>Coprobacillaceae</taxon>
        <taxon>Thomasclavelia</taxon>
    </lineage>
</organism>
<keyword evidence="2" id="KW-1185">Reference proteome</keyword>
<dbReference type="RefSeq" id="WP_092351560.1">
    <property type="nucleotide sequence ID" value="NZ_FOIN01000001.1"/>
</dbReference>
<dbReference type="EMBL" id="FOIN01000001">
    <property type="protein sequence ID" value="SET08356.1"/>
    <property type="molecule type" value="Genomic_DNA"/>
</dbReference>
<dbReference type="AlphaFoldDB" id="A0A1I0BN14"/>
<dbReference type="Pfam" id="PF10711">
    <property type="entry name" value="DUF2513"/>
    <property type="match status" value="1"/>
</dbReference>
<gene>
    <name evidence="1" type="ORF">SAMN04489758_101194</name>
</gene>
<protein>
    <recommendedName>
        <fullName evidence="3">DUF2513 domain-containing protein</fullName>
    </recommendedName>
</protein>
<dbReference type="InterPro" id="IPR019650">
    <property type="entry name" value="DUF2513"/>
</dbReference>
<dbReference type="GeneID" id="78287236"/>
<evidence type="ECO:0008006" key="3">
    <source>
        <dbReference type="Google" id="ProtNLM"/>
    </source>
</evidence>